<dbReference type="Proteomes" id="UP000887013">
    <property type="component" value="Unassembled WGS sequence"/>
</dbReference>
<reference evidence="1" key="1">
    <citation type="submission" date="2020-08" db="EMBL/GenBank/DDBJ databases">
        <title>Multicomponent nature underlies the extraordinary mechanical properties of spider dragline silk.</title>
        <authorList>
            <person name="Kono N."/>
            <person name="Nakamura H."/>
            <person name="Mori M."/>
            <person name="Yoshida Y."/>
            <person name="Ohtoshi R."/>
            <person name="Malay A.D."/>
            <person name="Moran D.A.P."/>
            <person name="Tomita M."/>
            <person name="Numata K."/>
            <person name="Arakawa K."/>
        </authorList>
    </citation>
    <scope>NUCLEOTIDE SEQUENCE</scope>
</reference>
<name>A0A8X6KI77_NEPPI</name>
<keyword evidence="2" id="KW-1185">Reference proteome</keyword>
<gene>
    <name evidence="1" type="ORF">NPIL_169681</name>
</gene>
<evidence type="ECO:0000313" key="2">
    <source>
        <dbReference type="Proteomes" id="UP000887013"/>
    </source>
</evidence>
<dbReference type="EMBL" id="BMAW01045577">
    <property type="protein sequence ID" value="GFS50745.1"/>
    <property type="molecule type" value="Genomic_DNA"/>
</dbReference>
<comment type="caution">
    <text evidence="1">The sequence shown here is derived from an EMBL/GenBank/DDBJ whole genome shotgun (WGS) entry which is preliminary data.</text>
</comment>
<evidence type="ECO:0000313" key="1">
    <source>
        <dbReference type="EMBL" id="GFS50745.1"/>
    </source>
</evidence>
<proteinExistence type="predicted"/>
<accession>A0A8X6KI77</accession>
<organism evidence="1 2">
    <name type="scientific">Nephila pilipes</name>
    <name type="common">Giant wood spider</name>
    <name type="synonym">Nephila maculata</name>
    <dbReference type="NCBI Taxonomy" id="299642"/>
    <lineage>
        <taxon>Eukaryota</taxon>
        <taxon>Metazoa</taxon>
        <taxon>Ecdysozoa</taxon>
        <taxon>Arthropoda</taxon>
        <taxon>Chelicerata</taxon>
        <taxon>Arachnida</taxon>
        <taxon>Araneae</taxon>
        <taxon>Araneomorphae</taxon>
        <taxon>Entelegynae</taxon>
        <taxon>Araneoidea</taxon>
        <taxon>Nephilidae</taxon>
        <taxon>Nephila</taxon>
    </lineage>
</organism>
<dbReference type="AlphaFoldDB" id="A0A8X6KI77"/>
<protein>
    <submittedName>
        <fullName evidence="1">Uncharacterized protein</fullName>
    </submittedName>
</protein>
<sequence length="102" mass="11933">MFHNFIPPTGNGKYVRFDLGYSRFKCEDALFRRKEQMKGKVSVNERKKHFLARNPFKENGNEGEVNGLPTFSPGFIQRKEAYGQSERHIFKIRICVAYIDSI</sequence>